<keyword evidence="5" id="KW-0539">Nucleus</keyword>
<evidence type="ECO:0000313" key="7">
    <source>
        <dbReference type="Proteomes" id="UP000189701"/>
    </source>
</evidence>
<dbReference type="GO" id="GO:0008270">
    <property type="term" value="F:zinc ion binding"/>
    <property type="evidence" value="ECO:0007669"/>
    <property type="project" value="UniProtKB-KW"/>
</dbReference>
<dbReference type="eggNOG" id="KOG1121">
    <property type="taxonomic scope" value="Eukaryota"/>
</dbReference>
<reference evidence="7" key="1">
    <citation type="journal article" date="2013" name="Genome Biol.">
        <title>Reference genomes and transcriptomes of Nicotiana sylvestris and Nicotiana tomentosiformis.</title>
        <authorList>
            <person name="Sierro N."/>
            <person name="Battey J.N."/>
            <person name="Ouadi S."/>
            <person name="Bovet L."/>
            <person name="Goepfert S."/>
            <person name="Bakaher N."/>
            <person name="Peitsch M.C."/>
            <person name="Ivanov N.V."/>
        </authorList>
    </citation>
    <scope>NUCLEOTIDE SEQUENCE [LARGE SCALE GENOMIC DNA]</scope>
</reference>
<reference evidence="8" key="2">
    <citation type="submission" date="2025-08" db="UniProtKB">
        <authorList>
            <consortium name="RefSeq"/>
        </authorList>
    </citation>
    <scope>IDENTIFICATION</scope>
    <source>
        <tissue evidence="8">Leaf</tissue>
    </source>
</reference>
<feature type="compositionally biased region" description="Basic and acidic residues" evidence="6">
    <location>
        <begin position="39"/>
        <end position="48"/>
    </location>
</feature>
<dbReference type="InterPro" id="IPR052035">
    <property type="entry name" value="ZnF_BED_domain_contain"/>
</dbReference>
<keyword evidence="4" id="KW-0862">Zinc</keyword>
<feature type="region of interest" description="Disordered" evidence="6">
    <location>
        <begin position="85"/>
        <end position="129"/>
    </location>
</feature>
<feature type="compositionally biased region" description="Low complexity" evidence="6">
    <location>
        <begin position="16"/>
        <end position="26"/>
    </location>
</feature>
<dbReference type="RefSeq" id="XP_009789752.1">
    <property type="nucleotide sequence ID" value="XM_009791450.1"/>
</dbReference>
<evidence type="ECO:0000313" key="8">
    <source>
        <dbReference type="RefSeq" id="XP_009789752.1"/>
    </source>
</evidence>
<organism evidence="7 8">
    <name type="scientific">Nicotiana sylvestris</name>
    <name type="common">Wood tobacco</name>
    <name type="synonym">South American tobacco</name>
    <dbReference type="NCBI Taxonomy" id="4096"/>
    <lineage>
        <taxon>Eukaryota</taxon>
        <taxon>Viridiplantae</taxon>
        <taxon>Streptophyta</taxon>
        <taxon>Embryophyta</taxon>
        <taxon>Tracheophyta</taxon>
        <taxon>Spermatophyta</taxon>
        <taxon>Magnoliopsida</taxon>
        <taxon>eudicotyledons</taxon>
        <taxon>Gunneridae</taxon>
        <taxon>Pentapetalae</taxon>
        <taxon>asterids</taxon>
        <taxon>lamiids</taxon>
        <taxon>Solanales</taxon>
        <taxon>Solanaceae</taxon>
        <taxon>Nicotianoideae</taxon>
        <taxon>Nicotianeae</taxon>
        <taxon>Nicotiana</taxon>
    </lineage>
</organism>
<dbReference type="STRING" id="4096.A0A1U7XCE8"/>
<dbReference type="SMART" id="SM00614">
    <property type="entry name" value="ZnF_BED"/>
    <property type="match status" value="1"/>
</dbReference>
<name>A0A1U7XCE8_NICSY</name>
<dbReference type="Proteomes" id="UP000189701">
    <property type="component" value="Unplaced"/>
</dbReference>
<gene>
    <name evidence="8" type="primary">LOC104237320</name>
</gene>
<evidence type="ECO:0000256" key="4">
    <source>
        <dbReference type="ARBA" id="ARBA00022833"/>
    </source>
</evidence>
<protein>
    <submittedName>
        <fullName evidence="8">Zinc finger BED domain-containing protein DAYSLEEPER-like</fullName>
    </submittedName>
</protein>
<dbReference type="AlphaFoldDB" id="A0A1U7XCE8"/>
<feature type="compositionally biased region" description="Low complexity" evidence="6">
    <location>
        <begin position="94"/>
        <end position="113"/>
    </location>
</feature>
<evidence type="ECO:0000256" key="1">
    <source>
        <dbReference type="ARBA" id="ARBA00004123"/>
    </source>
</evidence>
<sequence>MAPKNVFGIFKKSSKKNSIGESSSNPNPNPSPRPRIRKHIDEMTHVDETSFSQPPTFYDVHVGEQLDHETLQRQFDNDIFFEDEENEEEELDETPTSPATQAPTQSQSQSGVLPPVPPVKGKPKAERPKTSLVWKSFKHDKVNHLAICEKYKQVFAHTTSGGTGGLSRHLIRDHKSLWIQANIEAGKIIDPTISTDTPSGSGSNQIQQQLDPASGHVLRKYNKDRDRENLAKMVAVCGLPFTFPSHPAFVHYIQETYNPAFQGFPKTTVRNDVFKFQTEYLQYIRCVFFHLDCKVSITSDIGRSPNSCDYLTVTCHWVDHHWNLQKRIISNWRS</sequence>
<dbReference type="PANTHER" id="PTHR46481">
    <property type="entry name" value="ZINC FINGER BED DOMAIN-CONTAINING PROTEIN 4"/>
    <property type="match status" value="1"/>
</dbReference>
<evidence type="ECO:0000256" key="3">
    <source>
        <dbReference type="ARBA" id="ARBA00022771"/>
    </source>
</evidence>
<dbReference type="GO" id="GO:0005634">
    <property type="term" value="C:nucleus"/>
    <property type="evidence" value="ECO:0007669"/>
    <property type="project" value="UniProtKB-SubCell"/>
</dbReference>
<dbReference type="PANTHER" id="PTHR46481:SF10">
    <property type="entry name" value="ZINC FINGER BED DOMAIN-CONTAINING PROTEIN 39"/>
    <property type="match status" value="1"/>
</dbReference>
<feature type="region of interest" description="Disordered" evidence="6">
    <location>
        <begin position="1"/>
        <end position="56"/>
    </location>
</feature>
<accession>A0A1U7XCE8</accession>
<proteinExistence type="predicted"/>
<comment type="subcellular location">
    <subcellularLocation>
        <location evidence="1">Nucleus</location>
    </subcellularLocation>
</comment>
<evidence type="ECO:0000256" key="5">
    <source>
        <dbReference type="ARBA" id="ARBA00023242"/>
    </source>
</evidence>
<keyword evidence="3" id="KW-0863">Zinc-finger</keyword>
<keyword evidence="7" id="KW-1185">Reference proteome</keyword>
<evidence type="ECO:0000256" key="2">
    <source>
        <dbReference type="ARBA" id="ARBA00022723"/>
    </source>
</evidence>
<evidence type="ECO:0000256" key="6">
    <source>
        <dbReference type="SAM" id="MobiDB-lite"/>
    </source>
</evidence>
<keyword evidence="2" id="KW-0479">Metal-binding</keyword>